<dbReference type="SUPFAM" id="SSF52141">
    <property type="entry name" value="Uracil-DNA glycosylase-like"/>
    <property type="match status" value="1"/>
</dbReference>
<dbReference type="STRING" id="60137.SAMN04488041_11512"/>
<evidence type="ECO:0008006" key="3">
    <source>
        <dbReference type="Google" id="ProtNLM"/>
    </source>
</evidence>
<dbReference type="RefSeq" id="WP_074637781.1">
    <property type="nucleotide sequence ID" value="NZ_CP160853.1"/>
</dbReference>
<proteinExistence type="predicted"/>
<dbReference type="Proteomes" id="UP000183076">
    <property type="component" value="Unassembled WGS sequence"/>
</dbReference>
<sequence length="228" mass="25487">MKTPKSFVDALSTVELADTFNPYSDICPTHDMPDAARRRRLNLQHCLESSLDAKAETIWIARDLGYRGGRRTGIPLTDEAHLDDASRLFGGVRLERATRGPALAERTATVTWNLLSEIGRPVVLWNVFPLHPHAPDEPMTNRCHKKFERIETWPFMLALLDMIKPKQLVAIGRDAGAALEGLEFPVETVRHPSYGGQTEFIAGIQRIYSLAETPNSPETATLPFPEFA</sequence>
<dbReference type="GeneID" id="94022801"/>
<evidence type="ECO:0000313" key="1">
    <source>
        <dbReference type="EMBL" id="SDX72858.1"/>
    </source>
</evidence>
<dbReference type="AlphaFoldDB" id="A0A1H3E3J2"/>
<evidence type="ECO:0000313" key="2">
    <source>
        <dbReference type="Proteomes" id="UP000183076"/>
    </source>
</evidence>
<accession>A0A1H3E3J2</accession>
<organism evidence="1 2">
    <name type="scientific">Sulfitobacter pontiacus</name>
    <dbReference type="NCBI Taxonomy" id="60137"/>
    <lineage>
        <taxon>Bacteria</taxon>
        <taxon>Pseudomonadati</taxon>
        <taxon>Pseudomonadota</taxon>
        <taxon>Alphaproteobacteria</taxon>
        <taxon>Rhodobacterales</taxon>
        <taxon>Roseobacteraceae</taxon>
        <taxon>Sulfitobacter</taxon>
    </lineage>
</organism>
<dbReference type="Gene3D" id="3.40.470.10">
    <property type="entry name" value="Uracil-DNA glycosylase-like domain"/>
    <property type="match status" value="1"/>
</dbReference>
<dbReference type="CDD" id="cd10035">
    <property type="entry name" value="UDG_like"/>
    <property type="match status" value="1"/>
</dbReference>
<dbReference type="EMBL" id="FNNB01000015">
    <property type="protein sequence ID" value="SDX72858.1"/>
    <property type="molecule type" value="Genomic_DNA"/>
</dbReference>
<dbReference type="InterPro" id="IPR036895">
    <property type="entry name" value="Uracil-DNA_glycosylase-like_sf"/>
</dbReference>
<name>A0A1H3E3J2_9RHOB</name>
<reference evidence="2" key="1">
    <citation type="submission" date="2016-10" db="EMBL/GenBank/DDBJ databases">
        <authorList>
            <person name="Varghese N."/>
            <person name="Submissions S."/>
        </authorList>
    </citation>
    <scope>NUCLEOTIDE SEQUENCE [LARGE SCALE GENOMIC DNA]</scope>
    <source>
        <strain evidence="2">DSM 10014</strain>
    </source>
</reference>
<gene>
    <name evidence="1" type="ORF">SAMN04488041_11512</name>
</gene>
<protein>
    <recommendedName>
        <fullName evidence="3">Uracil DNA glycosylase superfamily protein</fullName>
    </recommendedName>
</protein>